<dbReference type="EMBL" id="SLUI01000002">
    <property type="protein sequence ID" value="TCL39323.1"/>
    <property type="molecule type" value="Genomic_DNA"/>
</dbReference>
<reference evidence="2 3" key="1">
    <citation type="submission" date="2019-03" db="EMBL/GenBank/DDBJ databases">
        <title>Genomic Encyclopedia of Type Strains, Phase IV (KMG-IV): sequencing the most valuable type-strain genomes for metagenomic binning, comparative biology and taxonomic classification.</title>
        <authorList>
            <person name="Goeker M."/>
        </authorList>
    </citation>
    <scope>NUCLEOTIDE SEQUENCE [LARGE SCALE GENOMIC DNA]</scope>
    <source>
        <strain evidence="2 3">DSM 15969</strain>
    </source>
</reference>
<accession>A0A4R1Q3J7</accession>
<dbReference type="Proteomes" id="UP000295063">
    <property type="component" value="Unassembled WGS sequence"/>
</dbReference>
<proteinExistence type="predicted"/>
<dbReference type="PANTHER" id="PTHR43252">
    <property type="entry name" value="TRANSCRIPTIONAL REGULATOR YQJI"/>
    <property type="match status" value="1"/>
</dbReference>
<sequence>MANIDIINNDILIKSEKVGIAAVPNDNYVSYVRLVLGLYILKILQQAPAHGNKLAVEIKHRTQGGYTPNTNALYPLLRTLEERGYVVGEWDSTVTRSKRIYTLTEAGGERIPALEVMLEERLKQVEQKVAILRLDLLGQ</sequence>
<dbReference type="AlphaFoldDB" id="A0A4R1Q3J7"/>
<keyword evidence="2" id="KW-0238">DNA-binding</keyword>
<dbReference type="RefSeq" id="WP_132075656.1">
    <property type="nucleotide sequence ID" value="NZ_SLUI01000002.1"/>
</dbReference>
<dbReference type="OrthoDB" id="1683430at2"/>
<name>A0A4R1Q3J7_9FIRM</name>
<dbReference type="GO" id="GO:0003677">
    <property type="term" value="F:DNA binding"/>
    <property type="evidence" value="ECO:0007669"/>
    <property type="project" value="UniProtKB-KW"/>
</dbReference>
<organism evidence="2 3">
    <name type="scientific">Anaerospora hongkongensis</name>
    <dbReference type="NCBI Taxonomy" id="244830"/>
    <lineage>
        <taxon>Bacteria</taxon>
        <taxon>Bacillati</taxon>
        <taxon>Bacillota</taxon>
        <taxon>Negativicutes</taxon>
        <taxon>Selenomonadales</taxon>
        <taxon>Sporomusaceae</taxon>
        <taxon>Anaerospora</taxon>
    </lineage>
</organism>
<evidence type="ECO:0000259" key="1">
    <source>
        <dbReference type="Pfam" id="PF03551"/>
    </source>
</evidence>
<feature type="domain" description="Transcription regulator PadR N-terminal" evidence="1">
    <location>
        <begin position="40"/>
        <end position="110"/>
    </location>
</feature>
<keyword evidence="3" id="KW-1185">Reference proteome</keyword>
<evidence type="ECO:0000313" key="3">
    <source>
        <dbReference type="Proteomes" id="UP000295063"/>
    </source>
</evidence>
<dbReference type="InterPro" id="IPR036390">
    <property type="entry name" value="WH_DNA-bd_sf"/>
</dbReference>
<evidence type="ECO:0000313" key="2">
    <source>
        <dbReference type="EMBL" id="TCL39323.1"/>
    </source>
</evidence>
<gene>
    <name evidence="2" type="ORF">EV210_102238</name>
</gene>
<dbReference type="Gene3D" id="1.10.10.10">
    <property type="entry name" value="Winged helix-like DNA-binding domain superfamily/Winged helix DNA-binding domain"/>
    <property type="match status" value="1"/>
</dbReference>
<dbReference type="InterPro" id="IPR005149">
    <property type="entry name" value="Tscrpt_reg_PadR_N"/>
</dbReference>
<dbReference type="InterPro" id="IPR036388">
    <property type="entry name" value="WH-like_DNA-bd_sf"/>
</dbReference>
<dbReference type="Pfam" id="PF03551">
    <property type="entry name" value="PadR"/>
    <property type="match status" value="1"/>
</dbReference>
<protein>
    <submittedName>
        <fullName evidence="2">DNA-binding PadR family transcriptional regulator</fullName>
    </submittedName>
</protein>
<comment type="caution">
    <text evidence="2">The sequence shown here is derived from an EMBL/GenBank/DDBJ whole genome shotgun (WGS) entry which is preliminary data.</text>
</comment>
<dbReference type="PANTHER" id="PTHR43252:SF7">
    <property type="entry name" value="TRANSCRIPTIONAL REGULATOR YQJI"/>
    <property type="match status" value="1"/>
</dbReference>
<dbReference type="SUPFAM" id="SSF46785">
    <property type="entry name" value="Winged helix' DNA-binding domain"/>
    <property type="match status" value="1"/>
</dbReference>